<reference evidence="2 3" key="1">
    <citation type="submission" date="2021-01" db="EMBL/GenBank/DDBJ databases">
        <title>Sequencing the genomes of 1000 actinobacteria strains.</title>
        <authorList>
            <person name="Klenk H.-P."/>
        </authorList>
    </citation>
    <scope>NUCLEOTIDE SEQUENCE [LARGE SCALE GENOMIC DNA]</scope>
    <source>
        <strain evidence="2 3">DSM 18239</strain>
    </source>
</reference>
<dbReference type="PROSITE" id="PS51186">
    <property type="entry name" value="GNAT"/>
    <property type="match status" value="1"/>
</dbReference>
<dbReference type="SUPFAM" id="SSF55729">
    <property type="entry name" value="Acyl-CoA N-acyltransferases (Nat)"/>
    <property type="match status" value="1"/>
</dbReference>
<name>A0ABS2M511_9ACTN</name>
<evidence type="ECO:0000313" key="2">
    <source>
        <dbReference type="EMBL" id="MBM7506268.1"/>
    </source>
</evidence>
<dbReference type="Proteomes" id="UP000732378">
    <property type="component" value="Unassembled WGS sequence"/>
</dbReference>
<dbReference type="EMBL" id="JAFBBZ010000001">
    <property type="protein sequence ID" value="MBM7506268.1"/>
    <property type="molecule type" value="Genomic_DNA"/>
</dbReference>
<dbReference type="RefSeq" id="WP_204797114.1">
    <property type="nucleotide sequence ID" value="NZ_JAFBBZ010000001.1"/>
</dbReference>
<evidence type="ECO:0000259" key="1">
    <source>
        <dbReference type="PROSITE" id="PS51186"/>
    </source>
</evidence>
<accession>A0ABS2M511</accession>
<sequence length="212" mass="23246">MGSMIVQPQDDHPLVEAATLTADQLALVQEIYDEAFPEDLRVPFDDLLVDRVLVRLDPQGRPEGLAVVRALGGTGWTFLRYYAVGARGGGTGSAMLEQLAARLSREGGSLLVWDVEDPDEPGLGPDHVLEHQRRIRFYERNAGELLPVAEYRPPHDGGLEGHAPPMRLMCRTLGAWVRPPVADIVRGAYQHRYGLAGDDPVVLRTLEASALP</sequence>
<gene>
    <name evidence="2" type="ORF">JOE61_000082</name>
</gene>
<organism evidence="2 3">
    <name type="scientific">Nocardioides salarius</name>
    <dbReference type="NCBI Taxonomy" id="374513"/>
    <lineage>
        <taxon>Bacteria</taxon>
        <taxon>Bacillati</taxon>
        <taxon>Actinomycetota</taxon>
        <taxon>Actinomycetes</taxon>
        <taxon>Propionibacteriales</taxon>
        <taxon>Nocardioidaceae</taxon>
        <taxon>Nocardioides</taxon>
    </lineage>
</organism>
<evidence type="ECO:0000313" key="3">
    <source>
        <dbReference type="Proteomes" id="UP000732378"/>
    </source>
</evidence>
<feature type="domain" description="N-acetyltransferase" evidence="1">
    <location>
        <begin position="15"/>
        <end position="171"/>
    </location>
</feature>
<dbReference type="InterPro" id="IPR016181">
    <property type="entry name" value="Acyl_CoA_acyltransferase"/>
</dbReference>
<dbReference type="InterPro" id="IPR000182">
    <property type="entry name" value="GNAT_dom"/>
</dbReference>
<keyword evidence="3" id="KW-1185">Reference proteome</keyword>
<protein>
    <recommendedName>
        <fullName evidence="1">N-acetyltransferase domain-containing protein</fullName>
    </recommendedName>
</protein>
<proteinExistence type="predicted"/>
<comment type="caution">
    <text evidence="2">The sequence shown here is derived from an EMBL/GenBank/DDBJ whole genome shotgun (WGS) entry which is preliminary data.</text>
</comment>
<dbReference type="Gene3D" id="3.40.630.30">
    <property type="match status" value="1"/>
</dbReference>